<dbReference type="GO" id="GO:0006779">
    <property type="term" value="P:porphyrin-containing compound biosynthetic process"/>
    <property type="evidence" value="ECO:0007669"/>
    <property type="project" value="InterPro"/>
</dbReference>
<evidence type="ECO:0000256" key="6">
    <source>
        <dbReference type="ARBA" id="ARBA00022723"/>
    </source>
</evidence>
<dbReference type="Pfam" id="PF04055">
    <property type="entry name" value="Radical_SAM"/>
    <property type="match status" value="1"/>
</dbReference>
<dbReference type="GO" id="GO:0004109">
    <property type="term" value="F:coproporphyrinogen oxidase activity"/>
    <property type="evidence" value="ECO:0007669"/>
    <property type="project" value="InterPro"/>
</dbReference>
<dbReference type="InterPro" id="IPR004559">
    <property type="entry name" value="HemW-like"/>
</dbReference>
<dbReference type="Pfam" id="PF06969">
    <property type="entry name" value="HemN_C"/>
    <property type="match status" value="1"/>
</dbReference>
<gene>
    <name evidence="12" type="ORF">SAMN02949497_4584</name>
</gene>
<comment type="subcellular location">
    <subcellularLocation>
        <location evidence="10">Cytoplasm</location>
    </subcellularLocation>
</comment>
<keyword evidence="13" id="KW-1185">Reference proteome</keyword>
<dbReference type="SFLD" id="SFLDF00288">
    <property type="entry name" value="HemN-like__clustered_with_nucl"/>
    <property type="match status" value="1"/>
</dbReference>
<dbReference type="SUPFAM" id="SSF102114">
    <property type="entry name" value="Radical SAM enzymes"/>
    <property type="match status" value="1"/>
</dbReference>
<dbReference type="GO" id="GO:0046872">
    <property type="term" value="F:metal ion binding"/>
    <property type="evidence" value="ECO:0007669"/>
    <property type="project" value="UniProtKB-UniRule"/>
</dbReference>
<dbReference type="InterPro" id="IPR007197">
    <property type="entry name" value="rSAM"/>
</dbReference>
<dbReference type="SFLD" id="SFLDS00029">
    <property type="entry name" value="Radical_SAM"/>
    <property type="match status" value="1"/>
</dbReference>
<dbReference type="PANTHER" id="PTHR13932">
    <property type="entry name" value="COPROPORPHYRINIGEN III OXIDASE"/>
    <property type="match status" value="1"/>
</dbReference>
<dbReference type="InterPro" id="IPR013785">
    <property type="entry name" value="Aldolase_TIM"/>
</dbReference>
<dbReference type="SFLD" id="SFLDG01065">
    <property type="entry name" value="anaerobic_coproporphyrinogen-I"/>
    <property type="match status" value="1"/>
</dbReference>
<dbReference type="CDD" id="cd01335">
    <property type="entry name" value="Radical_SAM"/>
    <property type="match status" value="1"/>
</dbReference>
<keyword evidence="6 10" id="KW-0479">Metal-binding</keyword>
<dbReference type="PANTHER" id="PTHR13932:SF5">
    <property type="entry name" value="RADICAL S-ADENOSYL METHIONINE DOMAIN-CONTAINING PROTEIN 1, MITOCHONDRIAL"/>
    <property type="match status" value="1"/>
</dbReference>
<dbReference type="AlphaFoldDB" id="A0A1Y6DC69"/>
<dbReference type="SFLD" id="SFLDG01082">
    <property type="entry name" value="B12-binding_domain_containing"/>
    <property type="match status" value="1"/>
</dbReference>
<dbReference type="InterPro" id="IPR010723">
    <property type="entry name" value="HemN_C"/>
</dbReference>
<reference evidence="12 13" key="1">
    <citation type="submission" date="2016-12" db="EMBL/GenBank/DDBJ databases">
        <authorList>
            <person name="Song W.-J."/>
            <person name="Kurnit D.M."/>
        </authorList>
    </citation>
    <scope>NUCLEOTIDE SEQUENCE [LARGE SCALE GENOMIC DNA]</scope>
    <source>
        <strain evidence="12 13">175</strain>
    </source>
</reference>
<keyword evidence="10" id="KW-0004">4Fe-4S</keyword>
<keyword evidence="4 10" id="KW-0349">Heme</keyword>
<keyword evidence="9 10" id="KW-0143">Chaperone</keyword>
<dbReference type="Proteomes" id="UP000192923">
    <property type="component" value="Unassembled WGS sequence"/>
</dbReference>
<keyword evidence="7 10" id="KW-0408">Iron</keyword>
<accession>A0A1Y6DC69</accession>
<evidence type="ECO:0000256" key="2">
    <source>
        <dbReference type="ARBA" id="ARBA00006100"/>
    </source>
</evidence>
<evidence type="ECO:0000256" key="8">
    <source>
        <dbReference type="ARBA" id="ARBA00023014"/>
    </source>
</evidence>
<proteinExistence type="inferred from homology"/>
<evidence type="ECO:0000313" key="13">
    <source>
        <dbReference type="Proteomes" id="UP000192923"/>
    </source>
</evidence>
<dbReference type="EMBL" id="FXAM01000001">
    <property type="protein sequence ID" value="SMF97165.1"/>
    <property type="molecule type" value="Genomic_DNA"/>
</dbReference>
<dbReference type="GO" id="GO:0051539">
    <property type="term" value="F:4 iron, 4 sulfur cluster binding"/>
    <property type="evidence" value="ECO:0007669"/>
    <property type="project" value="UniProtKB-UniRule"/>
</dbReference>
<dbReference type="InterPro" id="IPR058240">
    <property type="entry name" value="rSAM_sf"/>
</dbReference>
<name>A0A1Y6DC69_9GAMM</name>
<evidence type="ECO:0000256" key="10">
    <source>
        <dbReference type="RuleBase" id="RU364116"/>
    </source>
</evidence>
<sequence length="382" mass="42068">MPNPPPLSLYIHLPWCVRKCPYCDFNSHAAADWPERAYIDALLLDLEDELPAVAGRAVATIFIGGGTPSLFSAEGIARLLDGVRERTVLAPDAEITLEANPGTAESGKFRGFRQAGVNRLSLGIQSFDPNHLRALGRIHGREEALAAAELARTAGFSNFNLDLMFGLPDQTEAEALADIHTATALGPTHLSFYQLTLEPNTVFHKYPPRLPEDDDIWAIQRACQSALAGRGYRQYEVSAYAREGWRCRHNLNYWRFGDYLGIGAGAHGKITDPATGGVTRTWKIKHPQHYLDAGGQPGLQGGRATVAADALPFEFLMNALRLKEGFPETLFSERTGLPLDALAPELCHCLDEGLLERQGDHIRCTDLGFNFLDNILQRFLHA</sequence>
<evidence type="ECO:0000313" key="12">
    <source>
        <dbReference type="EMBL" id="SMF97165.1"/>
    </source>
</evidence>
<dbReference type="OrthoDB" id="9808022at2"/>
<dbReference type="InterPro" id="IPR034505">
    <property type="entry name" value="Coproporphyrinogen-III_oxidase"/>
</dbReference>
<evidence type="ECO:0000259" key="11">
    <source>
        <dbReference type="PROSITE" id="PS51918"/>
    </source>
</evidence>
<keyword evidence="10" id="KW-0963">Cytoplasm</keyword>
<feature type="domain" description="Radical SAM core" evidence="11">
    <location>
        <begin position="1"/>
        <end position="233"/>
    </location>
</feature>
<evidence type="ECO:0000256" key="3">
    <source>
        <dbReference type="ARBA" id="ARBA00017228"/>
    </source>
</evidence>
<comment type="function">
    <text evidence="10">Probably acts as a heme chaperone, transferring heme to an unknown acceptor. Binds one molecule of heme per monomer, possibly covalently. Binds 1 [4Fe-4S] cluster. The cluster is coordinated with 3 cysteines and an exchangeable S-adenosyl-L-methionine.</text>
</comment>
<evidence type="ECO:0000256" key="9">
    <source>
        <dbReference type="ARBA" id="ARBA00023186"/>
    </source>
</evidence>
<evidence type="ECO:0000256" key="1">
    <source>
        <dbReference type="ARBA" id="ARBA00001966"/>
    </source>
</evidence>
<dbReference type="RefSeq" id="WP_085215980.1">
    <property type="nucleotide sequence ID" value="NZ_FXAM01000001.1"/>
</dbReference>
<dbReference type="SFLD" id="SFLDF00562">
    <property type="entry name" value="HemN-like__clustered_with_heat"/>
    <property type="match status" value="1"/>
</dbReference>
<dbReference type="Gene3D" id="3.20.20.70">
    <property type="entry name" value="Aldolase class I"/>
    <property type="match status" value="1"/>
</dbReference>
<comment type="similarity">
    <text evidence="2">Belongs to the anaerobic coproporphyrinogen-III oxidase family. HemW subfamily.</text>
</comment>
<evidence type="ECO:0000256" key="4">
    <source>
        <dbReference type="ARBA" id="ARBA00022617"/>
    </source>
</evidence>
<dbReference type="GO" id="GO:0005737">
    <property type="term" value="C:cytoplasm"/>
    <property type="evidence" value="ECO:0007669"/>
    <property type="project" value="UniProtKB-SubCell"/>
</dbReference>
<organism evidence="12 13">
    <name type="scientific">Methylomagnum ishizawai</name>
    <dbReference type="NCBI Taxonomy" id="1760988"/>
    <lineage>
        <taxon>Bacteria</taxon>
        <taxon>Pseudomonadati</taxon>
        <taxon>Pseudomonadota</taxon>
        <taxon>Gammaproteobacteria</taxon>
        <taxon>Methylococcales</taxon>
        <taxon>Methylococcaceae</taxon>
        <taxon>Methylomagnum</taxon>
    </lineage>
</organism>
<dbReference type="NCBIfam" id="TIGR00539">
    <property type="entry name" value="hemN_rel"/>
    <property type="match status" value="1"/>
</dbReference>
<keyword evidence="5 10" id="KW-0949">S-adenosyl-L-methionine</keyword>
<evidence type="ECO:0000256" key="5">
    <source>
        <dbReference type="ARBA" id="ARBA00022691"/>
    </source>
</evidence>
<dbReference type="InterPro" id="IPR006638">
    <property type="entry name" value="Elp3/MiaA/NifB-like_rSAM"/>
</dbReference>
<evidence type="ECO:0000256" key="7">
    <source>
        <dbReference type="ARBA" id="ARBA00023004"/>
    </source>
</evidence>
<comment type="cofactor">
    <cofactor evidence="1">
        <name>[4Fe-4S] cluster</name>
        <dbReference type="ChEBI" id="CHEBI:49883"/>
    </cofactor>
</comment>
<dbReference type="SMART" id="SM00729">
    <property type="entry name" value="Elp3"/>
    <property type="match status" value="1"/>
</dbReference>
<dbReference type="PROSITE" id="PS51918">
    <property type="entry name" value="RADICAL_SAM"/>
    <property type="match status" value="1"/>
</dbReference>
<keyword evidence="8 10" id="KW-0411">Iron-sulfur</keyword>
<protein>
    <recommendedName>
        <fullName evidence="3 10">Heme chaperone HemW</fullName>
    </recommendedName>
</protein>
<dbReference type="STRING" id="1760988.SAMN02949497_4584"/>